<sequence length="36" mass="3905">MRRNPFSAGSATGSGMSITAFLQHVFFSIMARGENQ</sequence>
<proteinExistence type="predicted"/>
<protein>
    <submittedName>
        <fullName evidence="1">Uncharacterized protein</fullName>
    </submittedName>
</protein>
<evidence type="ECO:0000313" key="1">
    <source>
        <dbReference type="EMBL" id="ABX69761.1"/>
    </source>
</evidence>
<dbReference type="EMBL" id="CP000886">
    <property type="protein sequence ID" value="ABX69761.1"/>
    <property type="molecule type" value="Genomic_DNA"/>
</dbReference>
<name>A0A6C6Z8S7_SALPB</name>
<dbReference type="Proteomes" id="UP000008556">
    <property type="component" value="Chromosome"/>
</dbReference>
<accession>A0A6C6Z8S7</accession>
<dbReference type="AlphaFoldDB" id="A0A6C6Z8S7"/>
<organism evidence="1 2">
    <name type="scientific">Salmonella paratyphi B (strain ATCC BAA-1250 / SPB7)</name>
    <dbReference type="NCBI Taxonomy" id="1016998"/>
    <lineage>
        <taxon>Bacteria</taxon>
        <taxon>Pseudomonadati</taxon>
        <taxon>Pseudomonadota</taxon>
        <taxon>Gammaproteobacteria</taxon>
        <taxon>Enterobacterales</taxon>
        <taxon>Enterobacteriaceae</taxon>
        <taxon>Salmonella</taxon>
    </lineage>
</organism>
<evidence type="ECO:0000313" key="2">
    <source>
        <dbReference type="Proteomes" id="UP000008556"/>
    </source>
</evidence>
<gene>
    <name evidence="1" type="ordered locus">SPAB_04446</name>
</gene>
<dbReference type="KEGG" id="spq:SPAB_04446"/>
<reference evidence="1 2" key="1">
    <citation type="submission" date="2007-11" db="EMBL/GenBank/DDBJ databases">
        <authorList>
            <consortium name="The Salmonella enterica serovar Paratyphi B Genome Sequencing Project"/>
            <person name="McClelland M."/>
            <person name="Sanderson E.K."/>
            <person name="Porwollik S."/>
            <person name="Spieth J."/>
            <person name="Clifton W.S."/>
            <person name="Fulton R."/>
            <person name="Cordes M."/>
            <person name="Wollam A."/>
            <person name="Shah N."/>
            <person name="Pepin K."/>
            <person name="Bhonagiri V."/>
            <person name="Nash W."/>
            <person name="Johnson M."/>
            <person name="Thiruvilangam P."/>
            <person name="Wilson R."/>
        </authorList>
    </citation>
    <scope>NUCLEOTIDE SEQUENCE [LARGE SCALE GENOMIC DNA]</scope>
    <source>
        <strain evidence="2">ATCC BAA-1250 / SPB7</strain>
    </source>
</reference>